<dbReference type="EMBL" id="JAANIU010008736">
    <property type="protein sequence ID" value="KAG1534434.1"/>
    <property type="molecule type" value="Genomic_DNA"/>
</dbReference>
<accession>A0A9P6XX35</accession>
<feature type="region of interest" description="Disordered" evidence="1">
    <location>
        <begin position="59"/>
        <end position="87"/>
    </location>
</feature>
<feature type="compositionally biased region" description="Low complexity" evidence="1">
    <location>
        <begin position="14"/>
        <end position="31"/>
    </location>
</feature>
<keyword evidence="3" id="KW-1185">Reference proteome</keyword>
<gene>
    <name evidence="2" type="ORF">G6F50_015563</name>
</gene>
<evidence type="ECO:0000313" key="2">
    <source>
        <dbReference type="EMBL" id="KAG1534434.1"/>
    </source>
</evidence>
<sequence>MHPATTQAPAPVHSAPGQQAASIAAAGQAGSRVDDSRCAHQAVAAAIARILTGIDLAAGPASAPTVRPMAIDSTAAPTPTSKVARPP</sequence>
<organism evidence="2 3">
    <name type="scientific">Rhizopus delemar</name>
    <dbReference type="NCBI Taxonomy" id="936053"/>
    <lineage>
        <taxon>Eukaryota</taxon>
        <taxon>Fungi</taxon>
        <taxon>Fungi incertae sedis</taxon>
        <taxon>Mucoromycota</taxon>
        <taxon>Mucoromycotina</taxon>
        <taxon>Mucoromycetes</taxon>
        <taxon>Mucorales</taxon>
        <taxon>Mucorineae</taxon>
        <taxon>Rhizopodaceae</taxon>
        <taxon>Rhizopus</taxon>
    </lineage>
</organism>
<reference evidence="2 3" key="1">
    <citation type="journal article" date="2020" name="Microb. Genom.">
        <title>Genetic diversity of clinical and environmental Mucorales isolates obtained from an investigation of mucormycosis cases among solid organ transplant recipients.</title>
        <authorList>
            <person name="Nguyen M.H."/>
            <person name="Kaul D."/>
            <person name="Muto C."/>
            <person name="Cheng S.J."/>
            <person name="Richter R.A."/>
            <person name="Bruno V.M."/>
            <person name="Liu G."/>
            <person name="Beyhan S."/>
            <person name="Sundermann A.J."/>
            <person name="Mounaud S."/>
            <person name="Pasculle A.W."/>
            <person name="Nierman W.C."/>
            <person name="Driscoll E."/>
            <person name="Cumbie R."/>
            <person name="Clancy C.J."/>
            <person name="Dupont C.L."/>
        </authorList>
    </citation>
    <scope>NUCLEOTIDE SEQUENCE [LARGE SCALE GENOMIC DNA]</scope>
    <source>
        <strain evidence="2 3">GL24</strain>
    </source>
</reference>
<protein>
    <submittedName>
        <fullName evidence="2">Uncharacterized protein</fullName>
    </submittedName>
</protein>
<comment type="caution">
    <text evidence="2">The sequence shown here is derived from an EMBL/GenBank/DDBJ whole genome shotgun (WGS) entry which is preliminary data.</text>
</comment>
<proteinExistence type="predicted"/>
<evidence type="ECO:0000256" key="1">
    <source>
        <dbReference type="SAM" id="MobiDB-lite"/>
    </source>
</evidence>
<dbReference type="Proteomes" id="UP000740926">
    <property type="component" value="Unassembled WGS sequence"/>
</dbReference>
<dbReference type="AlphaFoldDB" id="A0A9P6XX35"/>
<evidence type="ECO:0000313" key="3">
    <source>
        <dbReference type="Proteomes" id="UP000740926"/>
    </source>
</evidence>
<feature type="region of interest" description="Disordered" evidence="1">
    <location>
        <begin position="1"/>
        <end position="36"/>
    </location>
</feature>
<name>A0A9P6XX35_9FUNG</name>